<proteinExistence type="predicted"/>
<name>A0AAV2GNP3_9ROSI</name>
<gene>
    <name evidence="1" type="ORF">LTRI10_LOCUS51227</name>
</gene>
<protein>
    <submittedName>
        <fullName evidence="1">Uncharacterized protein</fullName>
    </submittedName>
</protein>
<organism evidence="1 2">
    <name type="scientific">Linum trigynum</name>
    <dbReference type="NCBI Taxonomy" id="586398"/>
    <lineage>
        <taxon>Eukaryota</taxon>
        <taxon>Viridiplantae</taxon>
        <taxon>Streptophyta</taxon>
        <taxon>Embryophyta</taxon>
        <taxon>Tracheophyta</taxon>
        <taxon>Spermatophyta</taxon>
        <taxon>Magnoliopsida</taxon>
        <taxon>eudicotyledons</taxon>
        <taxon>Gunneridae</taxon>
        <taxon>Pentapetalae</taxon>
        <taxon>rosids</taxon>
        <taxon>fabids</taxon>
        <taxon>Malpighiales</taxon>
        <taxon>Linaceae</taxon>
        <taxon>Linum</taxon>
    </lineage>
</organism>
<dbReference type="AlphaFoldDB" id="A0AAV2GNP3"/>
<evidence type="ECO:0000313" key="2">
    <source>
        <dbReference type="Proteomes" id="UP001497516"/>
    </source>
</evidence>
<dbReference type="EMBL" id="OZ034822">
    <property type="protein sequence ID" value="CAL1411897.1"/>
    <property type="molecule type" value="Genomic_DNA"/>
</dbReference>
<evidence type="ECO:0000313" key="1">
    <source>
        <dbReference type="EMBL" id="CAL1411897.1"/>
    </source>
</evidence>
<sequence>MHHLGAMVGTTPLTRLLPDTSDDTYGFFSDEEAEEVVLAAPLFGSVLSVSVVDINSEVLVSDSGSKDHMLSSSLTTSAIDGLESVSSWQHFSANVKNFSTLSEGYDPIFPSITENIIPDWYAMLT</sequence>
<accession>A0AAV2GNP3</accession>
<keyword evidence="2" id="KW-1185">Reference proteome</keyword>
<reference evidence="1 2" key="1">
    <citation type="submission" date="2024-04" db="EMBL/GenBank/DDBJ databases">
        <authorList>
            <person name="Fracassetti M."/>
        </authorList>
    </citation>
    <scope>NUCLEOTIDE SEQUENCE [LARGE SCALE GENOMIC DNA]</scope>
</reference>
<dbReference type="Proteomes" id="UP001497516">
    <property type="component" value="Chromosome 9"/>
</dbReference>